<name>M2R6H6_ENTHI</name>
<evidence type="ECO:0000313" key="3">
    <source>
        <dbReference type="Proteomes" id="UP000011755"/>
    </source>
</evidence>
<feature type="compositionally biased region" description="Basic and acidic residues" evidence="1">
    <location>
        <begin position="12"/>
        <end position="23"/>
    </location>
</feature>
<dbReference type="OrthoDB" id="10358245at2759"/>
<dbReference type="Gene3D" id="1.20.1050.10">
    <property type="match status" value="1"/>
</dbReference>
<dbReference type="EMBL" id="KB444933">
    <property type="protein sequence ID" value="EMD44878.1"/>
    <property type="molecule type" value="Genomic_DNA"/>
</dbReference>
<feature type="region of interest" description="Disordered" evidence="1">
    <location>
        <begin position="490"/>
        <end position="511"/>
    </location>
</feature>
<dbReference type="Proteomes" id="UP000011755">
    <property type="component" value="Unassembled WGS sequence"/>
</dbReference>
<sequence>MTEQQRSRFSVKKQEAVRKHREETVDSVIDTYAQLIENIDQKNEENKIKQPNKKEDNEKNEKKKLSVDPKRIDSIFDKLEEVNGHNNEANIEDKLTSQDLATNIAMSYVQNEYDIDINNPQNELTKSKIEPNTFKSSLKRFSYCPVLFSNNDENIKEIKEEFNVGVDNILDSYIEINTNQPQQEEKENQQNPTLTAPPIPSQDFDKKETLYNKVEIPYLLEDNKTSKTKSFEEMINHYPIELPNEPKSLIHNDNKSDNEEEKLIPNSSLIKTKETKEELFNTSDSINNIKLNTNENQENKMVDVIVNWHRKKPNKEFQEEWEQEKYNLKSYNLEDTISDKTVDENELSKLELKRFNTQPIDVSSIISPKKSNGIINNTQEMIEDELDKKHIEKLTEETKRLTKSANENEEDFTKYLIQYQGKPSTFQGRKGNEGISEVKEEFKVGIDNILDSYIDLNNNTTQQEEKLEELNHLDLQKSCLDKEENEKIISQEEEKEKEEKENGINKTCKENGDDLQNSSVIDLHLLGNGTPLFIKVNLNVNLKENIEEQEKKRTLLQLTTNQMKKAVVEKLKKESIKKLENSGLDNEEINKKVNLCVQVAEKEWDDAVVRLGQKTAIFSPVKKN</sequence>
<dbReference type="VEuPathDB" id="AmoebaDB:EHI5A_206440"/>
<feature type="compositionally biased region" description="Basic and acidic residues" evidence="1">
    <location>
        <begin position="39"/>
        <end position="67"/>
    </location>
</feature>
<evidence type="ECO:0000256" key="1">
    <source>
        <dbReference type="SAM" id="MobiDB-lite"/>
    </source>
</evidence>
<protein>
    <submittedName>
        <fullName evidence="2">Myosin heavy chain clone, putative</fullName>
    </submittedName>
</protein>
<evidence type="ECO:0000313" key="2">
    <source>
        <dbReference type="EMBL" id="EMD44878.1"/>
    </source>
</evidence>
<gene>
    <name evidence="2" type="ORF">EHI5A_206440</name>
</gene>
<reference evidence="2 3" key="1">
    <citation type="submission" date="2013-02" db="EMBL/GenBank/DDBJ databases">
        <authorList>
            <person name="Hannick L."/>
            <person name="Zafar N."/>
            <person name="Lorenzi H."/>
            <person name="Ali I.A."/>
            <person name="Petri W.P."/>
            <person name="Caler E."/>
        </authorList>
    </citation>
    <scope>NUCLEOTIDE SEQUENCE [LARGE SCALE GENOMIC DNA]</scope>
    <source>
        <strain evidence="2 3">KU27</strain>
    </source>
</reference>
<organism evidence="2 3">
    <name type="scientific">Entamoeba histolytica KU27</name>
    <dbReference type="NCBI Taxonomy" id="885311"/>
    <lineage>
        <taxon>Eukaryota</taxon>
        <taxon>Amoebozoa</taxon>
        <taxon>Evosea</taxon>
        <taxon>Archamoebae</taxon>
        <taxon>Mastigamoebida</taxon>
        <taxon>Entamoebidae</taxon>
        <taxon>Entamoeba</taxon>
    </lineage>
</organism>
<feature type="region of interest" description="Disordered" evidence="1">
    <location>
        <begin position="37"/>
        <end position="67"/>
    </location>
</feature>
<feature type="region of interest" description="Disordered" evidence="1">
    <location>
        <begin position="1"/>
        <end position="23"/>
    </location>
</feature>
<accession>M2R6H6</accession>
<dbReference type="AlphaFoldDB" id="M2R6H6"/>
<proteinExistence type="predicted"/>
<feature type="region of interest" description="Disordered" evidence="1">
    <location>
        <begin position="181"/>
        <end position="205"/>
    </location>
</feature>